<dbReference type="FunFam" id="1.10.275.10:FF:000001">
    <property type="entry name" value="Fumarate hydratase, mitochondrial"/>
    <property type="match status" value="1"/>
</dbReference>
<dbReference type="AlphaFoldDB" id="A0A6S6STZ3"/>
<gene>
    <name evidence="5" type="ORF">HELGO_WM13623</name>
</gene>
<sequence>MRIESDLLGERELEDNVYYGIQSLRGFENFPITGYKTNKNMIKSLALTKKASAICNNKIKKLDDDVANAISQACDELLDDKLLDQFIVDPIQGGAGTSLNMNINEVLANRGNEILGGKLGSYDRVHPNDHVNYAQSTNDVIPTAGKICALYMSKELLEVLTDLISSFENKAKEFHDVIKMGRTQLQDAVPMRLSQEFNAYVKVLKRDYKRIDEASKALRYISLGATAIGTSINADTEYVDEVVSILAELTSLDLTQNDDLVDGTQNLDCFTYFSSILKTFAINLSKISNDLRLMSSGPRTGLGEINLPEKQPGSSIMPGKVNPVIPEVVNQVAFLVAGNDVTISMAVEAGQLELNAFEPIIFYKTFQSIKTLRNVMKTFKTNCIDGITANKEVCASHVENSIGIITAIVPHIGYKKSSYVARKALRENKNLKEILLEEGIMSKEEIENILDIEKMV</sequence>
<evidence type="ECO:0000256" key="1">
    <source>
        <dbReference type="ARBA" id="ARBA00023239"/>
    </source>
</evidence>
<dbReference type="GO" id="GO:0006099">
    <property type="term" value="P:tricarboxylic acid cycle"/>
    <property type="evidence" value="ECO:0007669"/>
    <property type="project" value="InterPro"/>
</dbReference>
<dbReference type="PRINTS" id="PR00149">
    <property type="entry name" value="FUMRATELYASE"/>
</dbReference>
<evidence type="ECO:0000259" key="3">
    <source>
        <dbReference type="Pfam" id="PF00206"/>
    </source>
</evidence>
<dbReference type="Gene3D" id="1.10.275.10">
    <property type="entry name" value="Fumarase/aspartase (N-terminal domain)"/>
    <property type="match status" value="1"/>
</dbReference>
<dbReference type="InterPro" id="IPR000362">
    <property type="entry name" value="Fumarate_lyase_fam"/>
</dbReference>
<dbReference type="NCBIfam" id="NF008909">
    <property type="entry name" value="PRK12273.1"/>
    <property type="match status" value="1"/>
</dbReference>
<dbReference type="PANTHER" id="PTHR42696">
    <property type="entry name" value="ASPARTATE AMMONIA-LYASE"/>
    <property type="match status" value="1"/>
</dbReference>
<dbReference type="GO" id="GO:0008797">
    <property type="term" value="F:aspartate ammonia-lyase activity"/>
    <property type="evidence" value="ECO:0007669"/>
    <property type="project" value="UniProtKB-EC"/>
</dbReference>
<feature type="domain" description="Fumarase C C-terminal" evidence="4">
    <location>
        <begin position="404"/>
        <end position="456"/>
    </location>
</feature>
<evidence type="ECO:0000259" key="4">
    <source>
        <dbReference type="Pfam" id="PF10415"/>
    </source>
</evidence>
<proteinExistence type="predicted"/>
<dbReference type="GO" id="GO:0005829">
    <property type="term" value="C:cytosol"/>
    <property type="evidence" value="ECO:0007669"/>
    <property type="project" value="TreeGrafter"/>
</dbReference>
<comment type="function">
    <text evidence="2">Catalyzes the reversible conversion of L-aspartate to fumarate and ammonia.</text>
</comment>
<dbReference type="FunFam" id="1.20.200.10:FF:000001">
    <property type="entry name" value="Fumarate hydratase, mitochondrial"/>
    <property type="match status" value="1"/>
</dbReference>
<evidence type="ECO:0000313" key="5">
    <source>
        <dbReference type="EMBL" id="CAA6806454.1"/>
    </source>
</evidence>
<evidence type="ECO:0000256" key="2">
    <source>
        <dbReference type="ARBA" id="ARBA00054994"/>
    </source>
</evidence>
<dbReference type="Gene3D" id="1.10.40.30">
    <property type="entry name" value="Fumarase/aspartase (C-terminal domain)"/>
    <property type="match status" value="1"/>
</dbReference>
<dbReference type="InterPro" id="IPR008948">
    <property type="entry name" value="L-Aspartase-like"/>
</dbReference>
<dbReference type="InterPro" id="IPR022761">
    <property type="entry name" value="Fumarate_lyase_N"/>
</dbReference>
<dbReference type="GO" id="GO:0006531">
    <property type="term" value="P:aspartate metabolic process"/>
    <property type="evidence" value="ECO:0007669"/>
    <property type="project" value="TreeGrafter"/>
</dbReference>
<dbReference type="Pfam" id="PF10415">
    <property type="entry name" value="FumaraseC_C"/>
    <property type="match status" value="1"/>
</dbReference>
<reference evidence="5" key="1">
    <citation type="submission" date="2020-01" db="EMBL/GenBank/DDBJ databases">
        <authorList>
            <person name="Meier V. D."/>
            <person name="Meier V D."/>
        </authorList>
    </citation>
    <scope>NUCLEOTIDE SEQUENCE</scope>
    <source>
        <strain evidence="5">HLG_WM_MAG_12</strain>
    </source>
</reference>
<dbReference type="InterPro" id="IPR018951">
    <property type="entry name" value="Fumarase_C_C"/>
</dbReference>
<dbReference type="EC" id="4.3.1.1" evidence="5"/>
<feature type="domain" description="Fumarate lyase N-terminal" evidence="3">
    <location>
        <begin position="12"/>
        <end position="338"/>
    </location>
</feature>
<protein>
    <submittedName>
        <fullName evidence="5">Aspartate ammonia-lyase (EC)</fullName>
        <ecNumber evidence="5">4.3.1.1</ecNumber>
    </submittedName>
</protein>
<dbReference type="EMBL" id="CACVAW010000023">
    <property type="protein sequence ID" value="CAA6806454.1"/>
    <property type="molecule type" value="Genomic_DNA"/>
</dbReference>
<keyword evidence="1 5" id="KW-0456">Lyase</keyword>
<dbReference type="CDD" id="cd01357">
    <property type="entry name" value="Aspartase"/>
    <property type="match status" value="1"/>
</dbReference>
<accession>A0A6S6STZ3</accession>
<dbReference type="Pfam" id="PF00206">
    <property type="entry name" value="Lyase_1"/>
    <property type="match status" value="1"/>
</dbReference>
<dbReference type="SUPFAM" id="SSF48557">
    <property type="entry name" value="L-aspartase-like"/>
    <property type="match status" value="1"/>
</dbReference>
<dbReference type="Gene3D" id="1.20.200.10">
    <property type="entry name" value="Fumarase/aspartase (Central domain)"/>
    <property type="match status" value="1"/>
</dbReference>
<organism evidence="5">
    <name type="scientific">uncultured Campylobacterales bacterium</name>
    <dbReference type="NCBI Taxonomy" id="352960"/>
    <lineage>
        <taxon>Bacteria</taxon>
        <taxon>Pseudomonadati</taxon>
        <taxon>Campylobacterota</taxon>
        <taxon>Epsilonproteobacteria</taxon>
        <taxon>Campylobacterales</taxon>
        <taxon>environmental samples</taxon>
    </lineage>
</organism>
<dbReference type="InterPro" id="IPR020557">
    <property type="entry name" value="Fumarate_lyase_CS"/>
</dbReference>
<dbReference type="InterPro" id="IPR051546">
    <property type="entry name" value="Aspartate_Ammonia-Lyase"/>
</dbReference>
<name>A0A6S6STZ3_9BACT</name>
<dbReference type="PROSITE" id="PS00163">
    <property type="entry name" value="FUMARATE_LYASES"/>
    <property type="match status" value="1"/>
</dbReference>
<dbReference type="InterPro" id="IPR024083">
    <property type="entry name" value="Fumarase/histidase_N"/>
</dbReference>
<dbReference type="PANTHER" id="PTHR42696:SF2">
    <property type="entry name" value="ASPARTATE AMMONIA-LYASE"/>
    <property type="match status" value="1"/>
</dbReference>
<dbReference type="FunFam" id="1.10.40.30:FF:000002">
    <property type="entry name" value="Fumarate hydratase class II"/>
    <property type="match status" value="1"/>
</dbReference>